<evidence type="ECO:0000313" key="2">
    <source>
        <dbReference type="RefSeq" id="XP_075084256.1"/>
    </source>
</evidence>
<gene>
    <name evidence="2" type="primary">LOC107794431</name>
</gene>
<dbReference type="Proteomes" id="UP000790787">
    <property type="component" value="Chromosome 13"/>
</dbReference>
<protein>
    <submittedName>
        <fullName evidence="2">Vacuolar protein sorting-associated protein 53 A isoform X2</fullName>
    </submittedName>
</protein>
<keyword evidence="1" id="KW-1185">Reference proteome</keyword>
<dbReference type="RefSeq" id="XP_075084256.1">
    <property type="nucleotide sequence ID" value="XM_075228155.1"/>
</dbReference>
<reference evidence="2" key="2">
    <citation type="submission" date="2025-08" db="UniProtKB">
        <authorList>
            <consortium name="RefSeq"/>
        </authorList>
    </citation>
    <scope>IDENTIFICATION</scope>
    <source>
        <tissue evidence="2">Leaf</tissue>
    </source>
</reference>
<evidence type="ECO:0000313" key="1">
    <source>
        <dbReference type="Proteomes" id="UP000790787"/>
    </source>
</evidence>
<organism evidence="1 2">
    <name type="scientific">Nicotiana tabacum</name>
    <name type="common">Common tobacco</name>
    <dbReference type="NCBI Taxonomy" id="4097"/>
    <lineage>
        <taxon>Eukaryota</taxon>
        <taxon>Viridiplantae</taxon>
        <taxon>Streptophyta</taxon>
        <taxon>Embryophyta</taxon>
        <taxon>Tracheophyta</taxon>
        <taxon>Spermatophyta</taxon>
        <taxon>Magnoliopsida</taxon>
        <taxon>eudicotyledons</taxon>
        <taxon>Gunneridae</taxon>
        <taxon>Pentapetalae</taxon>
        <taxon>asterids</taxon>
        <taxon>lamiids</taxon>
        <taxon>Solanales</taxon>
        <taxon>Solanaceae</taxon>
        <taxon>Nicotianoideae</taxon>
        <taxon>Nicotianeae</taxon>
        <taxon>Nicotiana</taxon>
    </lineage>
</organism>
<sequence>MATSDKQNTLDYINQMFPTEASLSGVEPLMQKIHSEIRRVDAEILTAVRQQSNSGTKAREDLAAATSAVQELMNKIREIKTKAEQSETMVQEICRDIKKLDFAKKHITTTITALHRLTMLVSAVEQLQVMASKRHYKEAAAQLEAVNQLCSHFEAYRDIPKITELREKFKSIKQVLKSHVFSDFSSLGTGKETEESNLLQQLSDACLVVDALEPSVREELVKSFCNRELTSYQQIFEGAELAKLDKTERRYAWIKRRLRTNEEIWKIFPRSWHVDYLLCIQFCKLTRSQLVEILVSMKEKPDVATLLMALQRTLEFEEELAEKFGGGTRSKDAVDDSEETERSGNKSQTVSDIRKKYEKKLAAHDGSQHDEQDGQKDPSVPGAGFNFRGIISSCFEPHLSVYVELEEKTLMDSLEKEILEETWEIEEGSQTNILSSSIKVFVIIRRSLKRCSALTKNQTLFNLFKAFQKVLKAYATKLFSRLPKGGTGIVAAATGIEGQIKTSDKDERVICYIVNTAEYCHKTCGELADNVSKMIDAQFADRVDMSEVQDEFSAVITKSLITLVHGIETKFDSEMAAMTRVPWSTLESVGDQSEYVNGINSILTSSIPVLGSLLSPIYFQFFLDKMLLDTQAVKTILLEIPSLGKQTAGAASYSKFVSREMSKAEALLKVILSPIDSVADTYCALLPEGTLAEFQRLLELKGLKKADQQSILDDFNKRGSGISQSTIMAPSVVPSAPNTSIAPAITNVASSPGAITSREDVLTRAAALGRGAATTGFKRFLALTEAAKDRKDGPFRKLFNG</sequence>
<accession>A0AC58SH07</accession>
<name>A0AC58SH07_TOBAC</name>
<proteinExistence type="predicted"/>
<reference evidence="1" key="1">
    <citation type="journal article" date="2014" name="Nat. Commun.">
        <title>The tobacco genome sequence and its comparison with those of tomato and potato.</title>
        <authorList>
            <person name="Sierro N."/>
            <person name="Battey J.N."/>
            <person name="Ouadi S."/>
            <person name="Bakaher N."/>
            <person name="Bovet L."/>
            <person name="Willig A."/>
            <person name="Goepfert S."/>
            <person name="Peitsch M.C."/>
            <person name="Ivanov N.V."/>
        </authorList>
    </citation>
    <scope>NUCLEOTIDE SEQUENCE [LARGE SCALE GENOMIC DNA]</scope>
</reference>